<reference evidence="7 8" key="1">
    <citation type="submission" date="2019-07" db="EMBL/GenBank/DDBJ databases">
        <title>Genomes of Cafeteria roenbergensis.</title>
        <authorList>
            <person name="Fischer M.G."/>
            <person name="Hackl T."/>
            <person name="Roman M."/>
        </authorList>
    </citation>
    <scope>NUCLEOTIDE SEQUENCE [LARGE SCALE GENOMIC DNA]</scope>
    <source>
        <strain evidence="3 8">BVI</strain>
        <strain evidence="4 10">Cflag</strain>
        <strain evidence="6 7">E4-10P</strain>
        <strain evidence="5 9">RCC970-E3</strain>
    </source>
</reference>
<organism evidence="3 8">
    <name type="scientific">Cafeteria roenbergensis</name>
    <name type="common">Marine flagellate</name>
    <dbReference type="NCBI Taxonomy" id="33653"/>
    <lineage>
        <taxon>Eukaryota</taxon>
        <taxon>Sar</taxon>
        <taxon>Stramenopiles</taxon>
        <taxon>Bigyra</taxon>
        <taxon>Opalozoa</taxon>
        <taxon>Bicosoecida</taxon>
        <taxon>Cafeteriaceae</taxon>
        <taxon>Cafeteria</taxon>
    </lineage>
</organism>
<dbReference type="EMBL" id="VLTM01000054">
    <property type="protein sequence ID" value="KAA0159397.1"/>
    <property type="molecule type" value="Genomic_DNA"/>
</dbReference>
<dbReference type="InterPro" id="IPR045237">
    <property type="entry name" value="COPS7/eIF3m"/>
</dbReference>
<evidence type="ECO:0000259" key="2">
    <source>
        <dbReference type="PROSITE" id="PS50250"/>
    </source>
</evidence>
<evidence type="ECO:0000313" key="10">
    <source>
        <dbReference type="Proteomes" id="UP000325113"/>
    </source>
</evidence>
<dbReference type="SMART" id="SM00088">
    <property type="entry name" value="PINT"/>
    <property type="match status" value="1"/>
</dbReference>
<dbReference type="Proteomes" id="UP000323011">
    <property type="component" value="Unassembled WGS sequence"/>
</dbReference>
<evidence type="ECO:0000313" key="4">
    <source>
        <dbReference type="EMBL" id="KAA0159397.1"/>
    </source>
</evidence>
<dbReference type="PANTHER" id="PTHR15350">
    <property type="entry name" value="COP9 SIGNALOSOME COMPLEX SUBUNIT 7/DENDRITIC CELL PROTEIN GA17"/>
    <property type="match status" value="1"/>
</dbReference>
<dbReference type="SUPFAM" id="SSF46785">
    <property type="entry name" value="Winged helix' DNA-binding domain"/>
    <property type="match status" value="1"/>
</dbReference>
<evidence type="ECO:0000313" key="5">
    <source>
        <dbReference type="EMBL" id="KAA0168251.1"/>
    </source>
</evidence>
<accession>A0A5A8C0A8</accession>
<dbReference type="InterPro" id="IPR036390">
    <property type="entry name" value="WH_DNA-bd_sf"/>
</dbReference>
<sequence length="406" mass="42160">MASTTVVVDLEDGAALSPDRLVARLISAVPEAKETALAAQAEKSWPRLVAAILAHTDAILAAEDTDEGDAVFLHLFAAIGRFTDDADFKTAAVSTTDALAGATGAPASRRMRLIVRLYNTLSNRCGAKLHSLLRLLKLARESKQLGRLAVFLRDIEGLPARWGLSPEDSRLLLLEAALATDAAQNADLAQSLRTAYLRTFQGCEPAALVEAEPVAIKAATAYIRTPVVSQRSDLTSLDAVKALAGSSTPGAASLCRLLVIFGEGSVADLAAFQASDADTLARVGVSAEDAMAVMRILTLASAAAGASSLALEDVAKAVDVAPEDAERWVVMAIERGLIEGRIDQAAGRVLIVRATPRSFQEADWRGLSARLGAWRGEVEHLVAAIKGGPAGRGAGGARAAAAAGSA</sequence>
<evidence type="ECO:0000256" key="1">
    <source>
        <dbReference type="ARBA" id="ARBA00008482"/>
    </source>
</evidence>
<dbReference type="PANTHER" id="PTHR15350:SF2">
    <property type="entry name" value="EUKARYOTIC TRANSLATION INITIATION FACTOR 3 SUBUNIT M"/>
    <property type="match status" value="1"/>
</dbReference>
<dbReference type="GO" id="GO:0002183">
    <property type="term" value="P:cytoplasmic translational initiation"/>
    <property type="evidence" value="ECO:0007669"/>
    <property type="project" value="TreeGrafter"/>
</dbReference>
<evidence type="ECO:0000313" key="7">
    <source>
        <dbReference type="Proteomes" id="UP000322899"/>
    </source>
</evidence>
<comment type="similarity">
    <text evidence="1">Belongs to the CSN7/EIF3M family. CSN7 subfamily.</text>
</comment>
<dbReference type="GO" id="GO:0005852">
    <property type="term" value="C:eukaryotic translation initiation factor 3 complex"/>
    <property type="evidence" value="ECO:0007669"/>
    <property type="project" value="TreeGrafter"/>
</dbReference>
<dbReference type="EMBL" id="VLTN01000090">
    <property type="protein sequence ID" value="KAA0146368.1"/>
    <property type="molecule type" value="Genomic_DNA"/>
</dbReference>
<dbReference type="Proteomes" id="UP000324907">
    <property type="component" value="Unassembled WGS sequence"/>
</dbReference>
<keyword evidence="8" id="KW-1185">Reference proteome</keyword>
<evidence type="ECO:0000313" key="8">
    <source>
        <dbReference type="Proteomes" id="UP000323011"/>
    </source>
</evidence>
<dbReference type="PROSITE" id="PS50250">
    <property type="entry name" value="PCI"/>
    <property type="match status" value="1"/>
</dbReference>
<dbReference type="AlphaFoldDB" id="A0A5A8C0A8"/>
<proteinExistence type="inferred from homology"/>
<dbReference type="OrthoDB" id="10267031at2759"/>
<evidence type="ECO:0000313" key="9">
    <source>
        <dbReference type="Proteomes" id="UP000324907"/>
    </source>
</evidence>
<evidence type="ECO:0000313" key="6">
    <source>
        <dbReference type="EMBL" id="KAA0178515.1"/>
    </source>
</evidence>
<comment type="caution">
    <text evidence="3">The sequence shown here is derived from an EMBL/GenBank/DDBJ whole genome shotgun (WGS) entry which is preliminary data.</text>
</comment>
<dbReference type="OMA" id="VCLKALW"/>
<dbReference type="InterPro" id="IPR000717">
    <property type="entry name" value="PCI_dom"/>
</dbReference>
<dbReference type="Proteomes" id="UP000325113">
    <property type="component" value="Unassembled WGS sequence"/>
</dbReference>
<gene>
    <name evidence="6" type="ORF">FNF27_00363</name>
    <name evidence="5" type="ORF">FNF28_02546</name>
    <name evidence="3" type="ORF">FNF29_08099</name>
    <name evidence="4" type="ORF">FNF31_04869</name>
</gene>
<dbReference type="EMBL" id="VLTL01000029">
    <property type="protein sequence ID" value="KAA0168251.1"/>
    <property type="molecule type" value="Genomic_DNA"/>
</dbReference>
<evidence type="ECO:0000313" key="3">
    <source>
        <dbReference type="EMBL" id="KAA0146368.1"/>
    </source>
</evidence>
<dbReference type="EMBL" id="VLTO01000001">
    <property type="protein sequence ID" value="KAA0178515.1"/>
    <property type="molecule type" value="Genomic_DNA"/>
</dbReference>
<feature type="domain" description="PCI" evidence="2">
    <location>
        <begin position="188"/>
        <end position="356"/>
    </location>
</feature>
<name>A0A5A8C0A8_CAFRO</name>
<protein>
    <recommendedName>
        <fullName evidence="2">PCI domain-containing protein</fullName>
    </recommendedName>
</protein>
<dbReference type="Proteomes" id="UP000322899">
    <property type="component" value="Unassembled WGS sequence"/>
</dbReference>
<dbReference type="Pfam" id="PF01399">
    <property type="entry name" value="PCI"/>
    <property type="match status" value="1"/>
</dbReference>